<reference evidence="1 2" key="1">
    <citation type="journal article" date="2024" name="bioRxiv">
        <title>A reference genome for Trichogramma kaykai: A tiny desert-dwelling parasitoid wasp with competing sex-ratio distorters.</title>
        <authorList>
            <person name="Culotta J."/>
            <person name="Lindsey A.R."/>
        </authorList>
    </citation>
    <scope>NUCLEOTIDE SEQUENCE [LARGE SCALE GENOMIC DNA]</scope>
    <source>
        <strain evidence="1 2">KSX58</strain>
    </source>
</reference>
<organism evidence="1 2">
    <name type="scientific">Trichogramma kaykai</name>
    <dbReference type="NCBI Taxonomy" id="54128"/>
    <lineage>
        <taxon>Eukaryota</taxon>
        <taxon>Metazoa</taxon>
        <taxon>Ecdysozoa</taxon>
        <taxon>Arthropoda</taxon>
        <taxon>Hexapoda</taxon>
        <taxon>Insecta</taxon>
        <taxon>Pterygota</taxon>
        <taxon>Neoptera</taxon>
        <taxon>Endopterygota</taxon>
        <taxon>Hymenoptera</taxon>
        <taxon>Apocrita</taxon>
        <taxon>Proctotrupomorpha</taxon>
        <taxon>Chalcidoidea</taxon>
        <taxon>Trichogrammatidae</taxon>
        <taxon>Trichogramma</taxon>
    </lineage>
</organism>
<dbReference type="EMBL" id="JBJJXI010000055">
    <property type="protein sequence ID" value="KAL3399643.1"/>
    <property type="molecule type" value="Genomic_DNA"/>
</dbReference>
<dbReference type="AlphaFoldDB" id="A0ABD2X442"/>
<protein>
    <submittedName>
        <fullName evidence="1">Uncharacterized protein</fullName>
    </submittedName>
</protein>
<accession>A0ABD2X442</accession>
<evidence type="ECO:0000313" key="2">
    <source>
        <dbReference type="Proteomes" id="UP001627154"/>
    </source>
</evidence>
<name>A0ABD2X442_9HYME</name>
<dbReference type="Proteomes" id="UP001627154">
    <property type="component" value="Unassembled WGS sequence"/>
</dbReference>
<evidence type="ECO:0000313" key="1">
    <source>
        <dbReference type="EMBL" id="KAL3399643.1"/>
    </source>
</evidence>
<comment type="caution">
    <text evidence="1">The sequence shown here is derived from an EMBL/GenBank/DDBJ whole genome shotgun (WGS) entry which is preliminary data.</text>
</comment>
<gene>
    <name evidence="1" type="ORF">TKK_006906</name>
</gene>
<sequence>MLSAPSQEGYQLQKMTDSPTINNFVQKQKQKSVYNYVSLVIQQHQHVLRHIESRAQGKCTRRVNATAVATARSPCLGAEHVIFFYFFAT</sequence>
<proteinExistence type="predicted"/>
<keyword evidence="2" id="KW-1185">Reference proteome</keyword>